<keyword evidence="4 7" id="KW-0812">Transmembrane</keyword>
<feature type="transmembrane region" description="Helical" evidence="7">
    <location>
        <begin position="265"/>
        <end position="283"/>
    </location>
</feature>
<accession>A0AAF0K3C7</accession>
<dbReference type="InterPro" id="IPR002656">
    <property type="entry name" value="Acyl_transf_3_dom"/>
</dbReference>
<evidence type="ECO:0000256" key="5">
    <source>
        <dbReference type="ARBA" id="ARBA00022989"/>
    </source>
</evidence>
<sequence>MFEDQKTKINVSDFQKVSAVTAVMLQTILSFALANCHNQTTAAFVGTLYVFAKYTAPMFIFAIVYNMVKTSEKTSYFEFLKDKFFELVVPYLLWTVAYLLIFPGVQQKTPYTNMGTFLLKVITGDGAPHLWYTVMMLQIQLLMPFFIWLGYRVFANRKLVWPVLIGATVLYIGWYLFYSMQVLNGPLAESWYLLDRFVFSFLIYGIYGVAGFIYHEAIFEQLNRIRFALLPIGLVVGGLSVRALLAYPGDVNFGHAPYLNTLQSLYSLIIILTVFTFASRMIVNQSPKLPLFKWLAVYAYRTYLANVFVFQALLLVFKSTWLRLPMGTMIVVAYLSTATVAFMLSWLLHLGWSGIKKQFS</sequence>
<evidence type="ECO:0000256" key="3">
    <source>
        <dbReference type="ARBA" id="ARBA00022475"/>
    </source>
</evidence>
<gene>
    <name evidence="9" type="ORF">QBD03_05795</name>
</gene>
<evidence type="ECO:0000256" key="7">
    <source>
        <dbReference type="SAM" id="Phobius"/>
    </source>
</evidence>
<dbReference type="Proteomes" id="UP001179858">
    <property type="component" value="Chromosome"/>
</dbReference>
<name>A0AAF0K3C7_LATSK</name>
<proteinExistence type="inferred from homology"/>
<dbReference type="AlphaFoldDB" id="A0AAF0K3C7"/>
<feature type="transmembrane region" description="Helical" evidence="7">
    <location>
        <begin position="295"/>
        <end position="317"/>
    </location>
</feature>
<dbReference type="EMBL" id="CP122959">
    <property type="protein sequence ID" value="WGI18271.1"/>
    <property type="molecule type" value="Genomic_DNA"/>
</dbReference>
<dbReference type="GO" id="GO:0009246">
    <property type="term" value="P:enterobacterial common antigen biosynthetic process"/>
    <property type="evidence" value="ECO:0007669"/>
    <property type="project" value="TreeGrafter"/>
</dbReference>
<comment type="similarity">
    <text evidence="2">Belongs to the acyltransferase 3 family.</text>
</comment>
<keyword evidence="3" id="KW-1003">Cell membrane</keyword>
<dbReference type="Pfam" id="PF01757">
    <property type="entry name" value="Acyl_transf_3"/>
    <property type="match status" value="1"/>
</dbReference>
<feature type="transmembrane region" description="Helical" evidence="7">
    <location>
        <begin position="17"/>
        <end position="35"/>
    </location>
</feature>
<evidence type="ECO:0000256" key="1">
    <source>
        <dbReference type="ARBA" id="ARBA00004651"/>
    </source>
</evidence>
<feature type="transmembrane region" description="Helical" evidence="7">
    <location>
        <begin position="41"/>
        <end position="64"/>
    </location>
</feature>
<feature type="domain" description="Acyltransferase 3" evidence="8">
    <location>
        <begin position="46"/>
        <end position="346"/>
    </location>
</feature>
<dbReference type="GO" id="GO:0005886">
    <property type="term" value="C:plasma membrane"/>
    <property type="evidence" value="ECO:0007669"/>
    <property type="project" value="UniProtKB-SubCell"/>
</dbReference>
<dbReference type="RefSeq" id="WP_280102525.1">
    <property type="nucleotide sequence ID" value="NZ_CP122959.1"/>
</dbReference>
<keyword evidence="5 7" id="KW-1133">Transmembrane helix</keyword>
<evidence type="ECO:0000259" key="8">
    <source>
        <dbReference type="Pfam" id="PF01757"/>
    </source>
</evidence>
<dbReference type="PANTHER" id="PTHR40074:SF2">
    <property type="entry name" value="O-ACETYLTRANSFERASE WECH"/>
    <property type="match status" value="1"/>
</dbReference>
<evidence type="ECO:0000313" key="9">
    <source>
        <dbReference type="EMBL" id="WGI18271.1"/>
    </source>
</evidence>
<keyword evidence="9" id="KW-0012">Acyltransferase</keyword>
<protein>
    <submittedName>
        <fullName evidence="9">Acyltransferase</fullName>
        <ecNumber evidence="9">2.3.1.-</ecNumber>
    </submittedName>
</protein>
<keyword evidence="6 7" id="KW-0472">Membrane</keyword>
<feature type="transmembrane region" description="Helical" evidence="7">
    <location>
        <begin position="227"/>
        <end position="245"/>
    </location>
</feature>
<evidence type="ECO:0000256" key="6">
    <source>
        <dbReference type="ARBA" id="ARBA00023136"/>
    </source>
</evidence>
<reference evidence="9" key="1">
    <citation type="submission" date="2023-04" db="EMBL/GenBank/DDBJ databases">
        <title>Novel strain of Lactilactobacillus sakei and use thereof.</title>
        <authorList>
            <person name="Kim S.Y."/>
        </authorList>
    </citation>
    <scope>NUCLEOTIDE SEQUENCE</scope>
    <source>
        <strain evidence="9">HUP1</strain>
    </source>
</reference>
<evidence type="ECO:0000256" key="2">
    <source>
        <dbReference type="ARBA" id="ARBA00007400"/>
    </source>
</evidence>
<dbReference type="GO" id="GO:0016413">
    <property type="term" value="F:O-acetyltransferase activity"/>
    <property type="evidence" value="ECO:0007669"/>
    <property type="project" value="TreeGrafter"/>
</dbReference>
<dbReference type="PANTHER" id="PTHR40074">
    <property type="entry name" value="O-ACETYLTRANSFERASE WECH"/>
    <property type="match status" value="1"/>
</dbReference>
<feature type="transmembrane region" description="Helical" evidence="7">
    <location>
        <begin position="129"/>
        <end position="147"/>
    </location>
</feature>
<feature type="transmembrane region" description="Helical" evidence="7">
    <location>
        <begin position="84"/>
        <end position="105"/>
    </location>
</feature>
<organism evidence="9 10">
    <name type="scientific">Latilactobacillus sakei</name>
    <name type="common">Lactobacillus sakei</name>
    <dbReference type="NCBI Taxonomy" id="1599"/>
    <lineage>
        <taxon>Bacteria</taxon>
        <taxon>Bacillati</taxon>
        <taxon>Bacillota</taxon>
        <taxon>Bacilli</taxon>
        <taxon>Lactobacillales</taxon>
        <taxon>Lactobacillaceae</taxon>
        <taxon>Latilactobacillus</taxon>
    </lineage>
</organism>
<feature type="transmembrane region" description="Helical" evidence="7">
    <location>
        <begin position="329"/>
        <end position="352"/>
    </location>
</feature>
<feature type="transmembrane region" description="Helical" evidence="7">
    <location>
        <begin position="197"/>
        <end position="215"/>
    </location>
</feature>
<evidence type="ECO:0000313" key="10">
    <source>
        <dbReference type="Proteomes" id="UP001179858"/>
    </source>
</evidence>
<comment type="subcellular location">
    <subcellularLocation>
        <location evidence="1">Cell membrane</location>
        <topology evidence="1">Multi-pass membrane protein</topology>
    </subcellularLocation>
</comment>
<evidence type="ECO:0000256" key="4">
    <source>
        <dbReference type="ARBA" id="ARBA00022692"/>
    </source>
</evidence>
<dbReference type="EC" id="2.3.1.-" evidence="9"/>
<feature type="transmembrane region" description="Helical" evidence="7">
    <location>
        <begin position="159"/>
        <end position="177"/>
    </location>
</feature>
<keyword evidence="9" id="KW-0808">Transferase</keyword>